<dbReference type="EMBL" id="PTIX01000017">
    <property type="protein sequence ID" value="PPK64802.1"/>
    <property type="molecule type" value="Genomic_DNA"/>
</dbReference>
<comment type="caution">
    <text evidence="1">The sequence shown here is derived from an EMBL/GenBank/DDBJ whole genome shotgun (WGS) entry which is preliminary data.</text>
</comment>
<dbReference type="Proteomes" id="UP000239203">
    <property type="component" value="Unassembled WGS sequence"/>
</dbReference>
<proteinExistence type="predicted"/>
<name>A0A2S6GHU1_9PSEU</name>
<protein>
    <submittedName>
        <fullName evidence="1">Uncharacterized protein</fullName>
    </submittedName>
</protein>
<keyword evidence="2" id="KW-1185">Reference proteome</keyword>
<gene>
    <name evidence="1" type="ORF">CLV40_11741</name>
</gene>
<evidence type="ECO:0000313" key="1">
    <source>
        <dbReference type="EMBL" id="PPK64802.1"/>
    </source>
</evidence>
<evidence type="ECO:0000313" key="2">
    <source>
        <dbReference type="Proteomes" id="UP000239203"/>
    </source>
</evidence>
<accession>A0A2S6GHU1</accession>
<reference evidence="1 2" key="1">
    <citation type="submission" date="2018-02" db="EMBL/GenBank/DDBJ databases">
        <title>Genomic Encyclopedia of Archaeal and Bacterial Type Strains, Phase II (KMG-II): from individual species to whole genera.</title>
        <authorList>
            <person name="Goeker M."/>
        </authorList>
    </citation>
    <scope>NUCLEOTIDE SEQUENCE [LARGE SCALE GENOMIC DNA]</scope>
    <source>
        <strain evidence="1 2">YU 961-1</strain>
    </source>
</reference>
<dbReference type="RefSeq" id="WP_104481576.1">
    <property type="nucleotide sequence ID" value="NZ_CP154825.1"/>
</dbReference>
<organism evidence="1 2">
    <name type="scientific">Actinokineospora auranticolor</name>
    <dbReference type="NCBI Taxonomy" id="155976"/>
    <lineage>
        <taxon>Bacteria</taxon>
        <taxon>Bacillati</taxon>
        <taxon>Actinomycetota</taxon>
        <taxon>Actinomycetes</taxon>
        <taxon>Pseudonocardiales</taxon>
        <taxon>Pseudonocardiaceae</taxon>
        <taxon>Actinokineospora</taxon>
    </lineage>
</organism>
<sequence length="182" mass="20533">MWYIESYDRSGMGVGEVQVEGMSNAEFARLLGLDEHTYFDGYMREVTGPIQAVLTERLGMRFDPDLKYLATELAEYEGQRSHGMANFADEILPLRDNRNGRLTFEIVNRELPDDELALLLIAHSEYPRQPQAGEFTESTKQDALSAHPNLADLIEQASSIFTARDGYLLAVDRDQGTLILIT</sequence>
<dbReference type="AlphaFoldDB" id="A0A2S6GHU1"/>
<dbReference type="OrthoDB" id="3710169at2"/>